<evidence type="ECO:0000313" key="2">
    <source>
        <dbReference type="Proteomes" id="UP001273350"/>
    </source>
</evidence>
<protein>
    <submittedName>
        <fullName evidence="1">DUF4270 domain-containing protein</fullName>
    </submittedName>
</protein>
<gene>
    <name evidence="1" type="ORF">SGQ83_13090</name>
</gene>
<keyword evidence="2" id="KW-1185">Reference proteome</keyword>
<dbReference type="EMBL" id="JAWXVI010000007">
    <property type="protein sequence ID" value="MDX6190289.1"/>
    <property type="molecule type" value="Genomic_DNA"/>
</dbReference>
<sequence>MYNTSFFKKTLLIASVVLLYSCDKDFNAIGDDLIGDNHFGLESEKYDVVAYDQEISPIQSNAFTNSALGIYNDGVFGERTASYATQVALESYAPTISKDPNPEVETVTLSIPYFSHATSTNNGVTTYVLDSIYGKPGEKFKLSVYESGVQMRSSYFDNGSQFAQLYYTDQNADFNTFKDQVNSGKLLNDSGDKSQNAEFFFDSSERSDDVRDPTTGVITTTKAIPQMRLNLNKEFFKTKILKATAANLSSQDVFQQYFKGLYFKVEKAGGSPGNMALLNFAQGKITIKYKVKTDSTTDPEATTEDKSMVINLSGATASLLNDAKVPTYQSALDSKNEILGDESLYLKGGQGSLAIIELKDFGSNLKDIREKKWMVNEANLVFHIDSEKMLGIPDATAGTREPKRIYLYDLTNNTPILDYLTDATGSGAAMGKVVYSGIINVDPTSKKGTTYKIRLTNHIRNIIRNTTAVNVKLGLVVTGDISTAGSNKLKLKNNFITDAPKASVISPLGTVLFGGTSTVPEAKRLRLEVYYTKPN</sequence>
<dbReference type="Pfam" id="PF14092">
    <property type="entry name" value="DUF4270"/>
    <property type="match status" value="1"/>
</dbReference>
<evidence type="ECO:0000313" key="1">
    <source>
        <dbReference type="EMBL" id="MDX6190289.1"/>
    </source>
</evidence>
<accession>A0ABU4RCI9</accession>
<dbReference type="RefSeq" id="WP_230003859.1">
    <property type="nucleotide sequence ID" value="NZ_CP087134.1"/>
</dbReference>
<proteinExistence type="predicted"/>
<name>A0ABU4RCI9_9FLAO</name>
<organism evidence="1 2">
    <name type="scientific">Flavobacterium cupriresistens</name>
    <dbReference type="NCBI Taxonomy" id="2893885"/>
    <lineage>
        <taxon>Bacteria</taxon>
        <taxon>Pseudomonadati</taxon>
        <taxon>Bacteroidota</taxon>
        <taxon>Flavobacteriia</taxon>
        <taxon>Flavobacteriales</taxon>
        <taxon>Flavobacteriaceae</taxon>
        <taxon>Flavobacterium</taxon>
    </lineage>
</organism>
<reference evidence="1 2" key="1">
    <citation type="submission" date="2023-11" db="EMBL/GenBank/DDBJ databases">
        <title>Unpublished Manusciprt.</title>
        <authorList>
            <person name="Saticioglu I.B."/>
            <person name="Ay H."/>
            <person name="Ajmi N."/>
            <person name="Altun S."/>
            <person name="Duman M."/>
        </authorList>
    </citation>
    <scope>NUCLEOTIDE SEQUENCE [LARGE SCALE GENOMIC DNA]</scope>
    <source>
        <strain evidence="1 2">Fl-318</strain>
    </source>
</reference>
<dbReference type="InterPro" id="IPR025366">
    <property type="entry name" value="DUF4270"/>
</dbReference>
<dbReference type="Proteomes" id="UP001273350">
    <property type="component" value="Unassembled WGS sequence"/>
</dbReference>
<comment type="caution">
    <text evidence="1">The sequence shown here is derived from an EMBL/GenBank/DDBJ whole genome shotgun (WGS) entry which is preliminary data.</text>
</comment>